<evidence type="ECO:0000313" key="13">
    <source>
        <dbReference type="Proteomes" id="UP000306102"/>
    </source>
</evidence>
<evidence type="ECO:0000256" key="1">
    <source>
        <dbReference type="ARBA" id="ARBA00012513"/>
    </source>
</evidence>
<feature type="region of interest" description="Disordered" evidence="10">
    <location>
        <begin position="446"/>
        <end position="467"/>
    </location>
</feature>
<evidence type="ECO:0000256" key="2">
    <source>
        <dbReference type="ARBA" id="ARBA00022527"/>
    </source>
</evidence>
<dbReference type="EC" id="2.7.11.1" evidence="1"/>
<dbReference type="STRING" id="542762.A0A4V6RYF0"/>
<comment type="caution">
    <text evidence="12">The sequence shown here is derived from an EMBL/GenBank/DDBJ whole genome shotgun (WGS) entry which is preliminary data.</text>
</comment>
<gene>
    <name evidence="12" type="ORF">TEA_019832</name>
</gene>
<comment type="catalytic activity">
    <reaction evidence="7">
        <text>L-threonyl-[protein] + ATP = O-phospho-L-threonyl-[protein] + ADP + H(+)</text>
        <dbReference type="Rhea" id="RHEA:46608"/>
        <dbReference type="Rhea" id="RHEA-COMP:11060"/>
        <dbReference type="Rhea" id="RHEA-COMP:11605"/>
        <dbReference type="ChEBI" id="CHEBI:15378"/>
        <dbReference type="ChEBI" id="CHEBI:30013"/>
        <dbReference type="ChEBI" id="CHEBI:30616"/>
        <dbReference type="ChEBI" id="CHEBI:61977"/>
        <dbReference type="ChEBI" id="CHEBI:456216"/>
        <dbReference type="EC" id="2.7.11.1"/>
    </reaction>
</comment>
<dbReference type="InterPro" id="IPR017441">
    <property type="entry name" value="Protein_kinase_ATP_BS"/>
</dbReference>
<evidence type="ECO:0000256" key="5">
    <source>
        <dbReference type="ARBA" id="ARBA00022777"/>
    </source>
</evidence>
<dbReference type="PROSITE" id="PS00107">
    <property type="entry name" value="PROTEIN_KINASE_ATP"/>
    <property type="match status" value="1"/>
</dbReference>
<dbReference type="InterPro" id="IPR052059">
    <property type="entry name" value="CR_Ser/Thr_kinase"/>
</dbReference>
<dbReference type="InterPro" id="IPR008271">
    <property type="entry name" value="Ser/Thr_kinase_AS"/>
</dbReference>
<dbReference type="PROSITE" id="PS00108">
    <property type="entry name" value="PROTEIN_KINASE_ST"/>
    <property type="match status" value="1"/>
</dbReference>
<dbReference type="SUPFAM" id="SSF56112">
    <property type="entry name" value="Protein kinase-like (PK-like)"/>
    <property type="match status" value="1"/>
</dbReference>
<feature type="region of interest" description="Disordered" evidence="10">
    <location>
        <begin position="277"/>
        <end position="366"/>
    </location>
</feature>
<proteinExistence type="predicted"/>
<dbReference type="Pfam" id="PF00069">
    <property type="entry name" value="Pkinase"/>
    <property type="match status" value="1"/>
</dbReference>
<keyword evidence="4 9" id="KW-0547">Nucleotide-binding</keyword>
<evidence type="ECO:0000259" key="11">
    <source>
        <dbReference type="PROSITE" id="PS50011"/>
    </source>
</evidence>
<keyword evidence="5" id="KW-0418">Kinase</keyword>
<dbReference type="GO" id="GO:0005524">
    <property type="term" value="F:ATP binding"/>
    <property type="evidence" value="ECO:0007669"/>
    <property type="project" value="UniProtKB-UniRule"/>
</dbReference>
<dbReference type="InterPro" id="IPR000719">
    <property type="entry name" value="Prot_kinase_dom"/>
</dbReference>
<evidence type="ECO:0000256" key="4">
    <source>
        <dbReference type="ARBA" id="ARBA00022741"/>
    </source>
</evidence>
<dbReference type="Proteomes" id="UP000306102">
    <property type="component" value="Unassembled WGS sequence"/>
</dbReference>
<feature type="compositionally biased region" description="Low complexity" evidence="10">
    <location>
        <begin position="380"/>
        <end position="395"/>
    </location>
</feature>
<feature type="binding site" evidence="9">
    <location>
        <position position="74"/>
    </location>
    <ligand>
        <name>ATP</name>
        <dbReference type="ChEBI" id="CHEBI:30616"/>
    </ligand>
</feature>
<organism evidence="12 13">
    <name type="scientific">Camellia sinensis var. sinensis</name>
    <name type="common">China tea</name>
    <dbReference type="NCBI Taxonomy" id="542762"/>
    <lineage>
        <taxon>Eukaryota</taxon>
        <taxon>Viridiplantae</taxon>
        <taxon>Streptophyta</taxon>
        <taxon>Embryophyta</taxon>
        <taxon>Tracheophyta</taxon>
        <taxon>Spermatophyta</taxon>
        <taxon>Magnoliopsida</taxon>
        <taxon>eudicotyledons</taxon>
        <taxon>Gunneridae</taxon>
        <taxon>Pentapetalae</taxon>
        <taxon>asterids</taxon>
        <taxon>Ericales</taxon>
        <taxon>Theaceae</taxon>
        <taxon>Camellia</taxon>
    </lineage>
</organism>
<dbReference type="PROSITE" id="PS50011">
    <property type="entry name" value="PROTEIN_KINASE_DOM"/>
    <property type="match status" value="1"/>
</dbReference>
<name>A0A4V6RYF0_CAMSN</name>
<evidence type="ECO:0000256" key="6">
    <source>
        <dbReference type="ARBA" id="ARBA00022840"/>
    </source>
</evidence>
<dbReference type="PANTHER" id="PTHR47973">
    <property type="entry name" value="CYSTEINE-RICH RECEPTOR-LIKE PROTEIN KINASE 3"/>
    <property type="match status" value="1"/>
</dbReference>
<evidence type="ECO:0000256" key="9">
    <source>
        <dbReference type="PROSITE-ProRule" id="PRU10141"/>
    </source>
</evidence>
<protein>
    <recommendedName>
        <fullName evidence="1">non-specific serine/threonine protein kinase</fullName>
        <ecNumber evidence="1">2.7.11.1</ecNumber>
    </recommendedName>
</protein>
<dbReference type="FunFam" id="1.10.510.10:FF:001023">
    <property type="entry name" value="Os07g0541700 protein"/>
    <property type="match status" value="1"/>
</dbReference>
<dbReference type="InterPro" id="IPR011009">
    <property type="entry name" value="Kinase-like_dom_sf"/>
</dbReference>
<feature type="compositionally biased region" description="Polar residues" evidence="10">
    <location>
        <begin position="323"/>
        <end position="335"/>
    </location>
</feature>
<keyword evidence="2" id="KW-0723">Serine/threonine-protein kinase</keyword>
<evidence type="ECO:0000256" key="3">
    <source>
        <dbReference type="ARBA" id="ARBA00022679"/>
    </source>
</evidence>
<keyword evidence="13" id="KW-1185">Reference proteome</keyword>
<evidence type="ECO:0000256" key="8">
    <source>
        <dbReference type="ARBA" id="ARBA00048679"/>
    </source>
</evidence>
<keyword evidence="6 9" id="KW-0067">ATP-binding</keyword>
<comment type="catalytic activity">
    <reaction evidence="8">
        <text>L-seryl-[protein] + ATP = O-phospho-L-seryl-[protein] + ADP + H(+)</text>
        <dbReference type="Rhea" id="RHEA:17989"/>
        <dbReference type="Rhea" id="RHEA-COMP:9863"/>
        <dbReference type="Rhea" id="RHEA-COMP:11604"/>
        <dbReference type="ChEBI" id="CHEBI:15378"/>
        <dbReference type="ChEBI" id="CHEBI:29999"/>
        <dbReference type="ChEBI" id="CHEBI:30616"/>
        <dbReference type="ChEBI" id="CHEBI:83421"/>
        <dbReference type="ChEBI" id="CHEBI:456216"/>
        <dbReference type="EC" id="2.7.11.1"/>
    </reaction>
</comment>
<dbReference type="SMART" id="SM00220">
    <property type="entry name" value="S_TKc"/>
    <property type="match status" value="1"/>
</dbReference>
<evidence type="ECO:0000256" key="10">
    <source>
        <dbReference type="SAM" id="MobiDB-lite"/>
    </source>
</evidence>
<dbReference type="GO" id="GO:0004674">
    <property type="term" value="F:protein serine/threonine kinase activity"/>
    <property type="evidence" value="ECO:0007669"/>
    <property type="project" value="UniProtKB-KW"/>
</dbReference>
<feature type="domain" description="Protein kinase" evidence="11">
    <location>
        <begin position="45"/>
        <end position="269"/>
    </location>
</feature>
<reference evidence="12 13" key="1">
    <citation type="journal article" date="2018" name="Proc. Natl. Acad. Sci. U.S.A.">
        <title>Draft genome sequence of Camellia sinensis var. sinensis provides insights into the evolution of the tea genome and tea quality.</title>
        <authorList>
            <person name="Wei C."/>
            <person name="Yang H."/>
            <person name="Wang S."/>
            <person name="Zhao J."/>
            <person name="Liu C."/>
            <person name="Gao L."/>
            <person name="Xia E."/>
            <person name="Lu Y."/>
            <person name="Tai Y."/>
            <person name="She G."/>
            <person name="Sun J."/>
            <person name="Cao H."/>
            <person name="Tong W."/>
            <person name="Gao Q."/>
            <person name="Li Y."/>
            <person name="Deng W."/>
            <person name="Jiang X."/>
            <person name="Wang W."/>
            <person name="Chen Q."/>
            <person name="Zhang S."/>
            <person name="Li H."/>
            <person name="Wu J."/>
            <person name="Wang P."/>
            <person name="Li P."/>
            <person name="Shi C."/>
            <person name="Zheng F."/>
            <person name="Jian J."/>
            <person name="Huang B."/>
            <person name="Shan D."/>
            <person name="Shi M."/>
            <person name="Fang C."/>
            <person name="Yue Y."/>
            <person name="Li F."/>
            <person name="Li D."/>
            <person name="Wei S."/>
            <person name="Han B."/>
            <person name="Jiang C."/>
            <person name="Yin Y."/>
            <person name="Xia T."/>
            <person name="Zhang Z."/>
            <person name="Bennetzen J.L."/>
            <person name="Zhao S."/>
            <person name="Wan X."/>
        </authorList>
    </citation>
    <scope>NUCLEOTIDE SEQUENCE [LARGE SCALE GENOMIC DNA]</scope>
    <source>
        <strain evidence="13">cv. Shuchazao</strain>
        <tissue evidence="12">Leaf</tissue>
    </source>
</reference>
<sequence>MPKSSNSFKTFFKHTKSKKDAEEIVAEQGPKQFSFKTLSSATEGFHAKNKLGKGGFAQVYKGKLTDGGEIAVKKPLVISEKGKELVLNEMKLLLGSAHHRNIEFANSKTGRANALDWKRTYATIIGVARGLLYIHERSHSVIIHCDIKPANIIIDENWVPKIADFGTARLFPQDQTHVNINEATGTLGYAAPEYQNYGHISPKADIQLWVVVLELTSGQKYWLSHAQSSNAQSLRDSANELYKEGKIGVMCTQFDPELRPTMGRVYSMLSENYSSSSSTLVEEPMRDGSSSSSSTVGISGRKELGNNGSSSGTDSLGERRPTHTQATNPFSTNPTRGCPTELANNGSSSGVDIHLENEDLSKHRRLTRSRRIQPEDVQSYIPSIPSSSCNSSGNGTQIEPDEGPVQATIQEVTTAPEKDEGGIPIPMITKEDPIETMGKLCSIKTSARQSREKTPLPPPHMTKQTKEAMKKVAKQQQTVEEEVDEKHPTTFNDTEEQPIMPEIKMDKERLATNDKEDFWQAITKLKSLETSFKKSLNDEGNKSSWCEESFFEEGEEGKYKDQLTNPQYAIFTNNGERILRKVGVAEDSLLFSEVPLPGLVEQQLPTTEEAVDDGDHGGGSVADSNG</sequence>
<feature type="region of interest" description="Disordered" evidence="10">
    <location>
        <begin position="380"/>
        <end position="401"/>
    </location>
</feature>
<dbReference type="Gene3D" id="1.10.510.10">
    <property type="entry name" value="Transferase(Phosphotransferase) domain 1"/>
    <property type="match status" value="1"/>
</dbReference>
<keyword evidence="3" id="KW-0808">Transferase</keyword>
<evidence type="ECO:0000313" key="12">
    <source>
        <dbReference type="EMBL" id="THG09647.1"/>
    </source>
</evidence>
<dbReference type="EMBL" id="SDRB02008327">
    <property type="protein sequence ID" value="THG09647.1"/>
    <property type="molecule type" value="Genomic_DNA"/>
</dbReference>
<feature type="region of interest" description="Disordered" evidence="10">
    <location>
        <begin position="601"/>
        <end position="626"/>
    </location>
</feature>
<evidence type="ECO:0000256" key="7">
    <source>
        <dbReference type="ARBA" id="ARBA00047899"/>
    </source>
</evidence>
<accession>A0A4V6RYF0</accession>
<dbReference type="Gene3D" id="3.30.200.20">
    <property type="entry name" value="Phosphorylase Kinase, domain 1"/>
    <property type="match status" value="1"/>
</dbReference>
<dbReference type="AlphaFoldDB" id="A0A4V6RYF0"/>